<accession>A0A915JRG9</accession>
<protein>
    <submittedName>
        <fullName evidence="2">Ribosomal protein L20</fullName>
    </submittedName>
</protein>
<reference evidence="2" key="1">
    <citation type="submission" date="2022-11" db="UniProtKB">
        <authorList>
            <consortium name="WormBaseParasite"/>
        </authorList>
    </citation>
    <scope>IDENTIFICATION</scope>
</reference>
<dbReference type="AlphaFoldDB" id="A0A915JRG9"/>
<dbReference type="Proteomes" id="UP000887565">
    <property type="component" value="Unplaced"/>
</dbReference>
<name>A0A915JRG9_ROMCU</name>
<organism evidence="1 2">
    <name type="scientific">Romanomermis culicivorax</name>
    <name type="common">Nematode worm</name>
    <dbReference type="NCBI Taxonomy" id="13658"/>
    <lineage>
        <taxon>Eukaryota</taxon>
        <taxon>Metazoa</taxon>
        <taxon>Ecdysozoa</taxon>
        <taxon>Nematoda</taxon>
        <taxon>Enoplea</taxon>
        <taxon>Dorylaimia</taxon>
        <taxon>Mermithida</taxon>
        <taxon>Mermithoidea</taxon>
        <taxon>Mermithidae</taxon>
        <taxon>Romanomermis</taxon>
    </lineage>
</organism>
<evidence type="ECO:0000313" key="2">
    <source>
        <dbReference type="WBParaSite" id="nRc.2.0.1.t28471-RA"/>
    </source>
</evidence>
<proteinExistence type="predicted"/>
<sequence>MAFHNTCFEIQQPEKDVSLRKTMLYNQRFLSSRRRLYWMNLIRDRIRTTSIRCGVAHLSQD</sequence>
<keyword evidence="1" id="KW-1185">Reference proteome</keyword>
<evidence type="ECO:0000313" key="1">
    <source>
        <dbReference type="Proteomes" id="UP000887565"/>
    </source>
</evidence>
<dbReference type="WBParaSite" id="nRc.2.0.1.t28471-RA">
    <property type="protein sequence ID" value="nRc.2.0.1.t28471-RA"/>
    <property type="gene ID" value="nRc.2.0.1.g28471"/>
</dbReference>